<evidence type="ECO:0008006" key="4">
    <source>
        <dbReference type="Google" id="ProtNLM"/>
    </source>
</evidence>
<dbReference type="Proteomes" id="UP001300604">
    <property type="component" value="Chromosome"/>
</dbReference>
<gene>
    <name evidence="2" type="ORF">PXC00_08880</name>
</gene>
<dbReference type="AlphaFoldDB" id="A0AA97H2N7"/>
<evidence type="ECO:0000256" key="1">
    <source>
        <dbReference type="SAM" id="SignalP"/>
    </source>
</evidence>
<accession>A0AA97H2N7</accession>
<dbReference type="RefSeq" id="WP_275843856.1">
    <property type="nucleotide sequence ID" value="NZ_CP135996.1"/>
</dbReference>
<sequence>MKKLNIVMLVCAVAVTALLVVSLSVTSEVQETKQTPSSAFVYSSANTVSSQESSPVGSSALQSDEAGEKTAAYLVKTYHGEIGIFRVGEEAPFRILNVQTASLPTADQQLLSSGISVQSAEELQQIVEDYIS</sequence>
<dbReference type="EMBL" id="CP135996">
    <property type="protein sequence ID" value="WOC31338.1"/>
    <property type="molecule type" value="Genomic_DNA"/>
</dbReference>
<feature type="signal peptide" evidence="1">
    <location>
        <begin position="1"/>
        <end position="27"/>
    </location>
</feature>
<protein>
    <recommendedName>
        <fullName evidence="4">Bypass of forespore C C-terminal domain-containing protein</fullName>
    </recommendedName>
</protein>
<keyword evidence="3" id="KW-1185">Reference proteome</keyword>
<name>A0AA97H2N7_9FIRM</name>
<evidence type="ECO:0000313" key="2">
    <source>
        <dbReference type="EMBL" id="WOC31338.1"/>
    </source>
</evidence>
<reference evidence="3" key="3">
    <citation type="submission" date="2024-06" db="EMBL/GenBank/DDBJ databases">
        <authorList>
            <person name="Zeng C."/>
        </authorList>
    </citation>
    <scope>NUCLEOTIDE SEQUENCE [LARGE SCALE GENOMIC DNA]</scope>
    <source>
        <strain evidence="3">ZCY20-5</strain>
    </source>
</reference>
<organism evidence="2 3">
    <name type="scientific">Caproicibacterium argilliputei</name>
    <dbReference type="NCBI Taxonomy" id="3030016"/>
    <lineage>
        <taxon>Bacteria</taxon>
        <taxon>Bacillati</taxon>
        <taxon>Bacillota</taxon>
        <taxon>Clostridia</taxon>
        <taxon>Eubacteriales</taxon>
        <taxon>Oscillospiraceae</taxon>
        <taxon>Caproicibacterium</taxon>
    </lineage>
</organism>
<reference evidence="3" key="1">
    <citation type="submission" date="2024-06" db="EMBL/GenBank/DDBJ databases">
        <title>Caproicibacterium argilliputei sp. nov, a novel caproic acid producing anaerobic bacterium isolated from pit mud.</title>
        <authorList>
            <person name="Zeng C."/>
        </authorList>
    </citation>
    <scope>NUCLEOTIDE SEQUENCE [LARGE SCALE GENOMIC DNA]</scope>
    <source>
        <strain evidence="3">ZCY20-5</strain>
    </source>
</reference>
<proteinExistence type="predicted"/>
<reference evidence="2 3" key="2">
    <citation type="submission" date="2024-06" db="EMBL/GenBank/DDBJ databases">
        <title>Caproicibacterium argilliputei sp. nov, a novel caproic acid producing anaerobic bacterium isolated from pit mud.</title>
        <authorList>
            <person name="Xia S."/>
        </authorList>
    </citation>
    <scope>NUCLEOTIDE SEQUENCE [LARGE SCALE GENOMIC DNA]</scope>
    <source>
        <strain evidence="2 3">ZCY20-5</strain>
    </source>
</reference>
<feature type="chain" id="PRO_5041696608" description="Bypass of forespore C C-terminal domain-containing protein" evidence="1">
    <location>
        <begin position="28"/>
        <end position="132"/>
    </location>
</feature>
<evidence type="ECO:0000313" key="3">
    <source>
        <dbReference type="Proteomes" id="UP001300604"/>
    </source>
</evidence>
<keyword evidence="1" id="KW-0732">Signal</keyword>
<dbReference type="KEGG" id="carl:PXC00_08880"/>